<reference evidence="3" key="1">
    <citation type="submission" date="2023-07" db="EMBL/GenBank/DDBJ databases">
        <authorList>
            <person name="Luz R."/>
            <person name="Cordeiro R."/>
            <person name="Fonseca A."/>
            <person name="Goncalves V."/>
        </authorList>
    </citation>
    <scope>NUCLEOTIDE SEQUENCE [LARGE SCALE GENOMIC DNA]</scope>
    <source>
        <strain evidence="3">BACA0444</strain>
    </source>
</reference>
<keyword evidence="1" id="KW-0472">Membrane</keyword>
<dbReference type="Proteomes" id="UP001268256">
    <property type="component" value="Unassembled WGS sequence"/>
</dbReference>
<name>A0AAE4FT39_9CYAN</name>
<sequence>MSLLVYEAIGFTQAPQPTVRLSTEPSLEDIRPFEAEASTNQLPTRFTVQAIDASGQPLKNATVHLQLLTPLTTPWFTTDFPIVEGTTLLDLKTLAPAGEVQFQQMMPTRGVYQLKARVTPQVANAFAPFEQTLPISVSENGVKYQNFAILAAVLLLAGLVGGWVIGQRRGIQPGEIAPKPVRLLLSAAVVVAIAALLYVNVSAEVAQSHHSMAMSHLTEVPPPAPYPSQRQEDGLKAQLSGDQRAVVGRLANFQVSITDARTQQPVTDVMVKVRATQMENGWISFAYNGTTDSTGQLRWQEQFFDGASHQIDVEVTPRPISNRQFRPLQIAQTLEVEGIAPPLHVRLISLCYMTGIVAIGLLLGLQLQQRRSNQAE</sequence>
<organism evidence="2 3">
    <name type="scientific">Pseudocalidococcus azoricus BACA0444</name>
    <dbReference type="NCBI Taxonomy" id="2918990"/>
    <lineage>
        <taxon>Bacteria</taxon>
        <taxon>Bacillati</taxon>
        <taxon>Cyanobacteriota</taxon>
        <taxon>Cyanophyceae</taxon>
        <taxon>Acaryochloridales</taxon>
        <taxon>Thermosynechococcaceae</taxon>
        <taxon>Pseudocalidococcus</taxon>
        <taxon>Pseudocalidococcus azoricus</taxon>
    </lineage>
</organism>
<comment type="caution">
    <text evidence="2">The sequence shown here is derived from an EMBL/GenBank/DDBJ whole genome shotgun (WGS) entry which is preliminary data.</text>
</comment>
<feature type="transmembrane region" description="Helical" evidence="1">
    <location>
        <begin position="343"/>
        <end position="365"/>
    </location>
</feature>
<keyword evidence="3" id="KW-1185">Reference proteome</keyword>
<feature type="transmembrane region" description="Helical" evidence="1">
    <location>
        <begin position="147"/>
        <end position="165"/>
    </location>
</feature>
<accession>A0AAE4FT39</accession>
<proteinExistence type="predicted"/>
<gene>
    <name evidence="2" type="ORF">RIF25_13020</name>
</gene>
<evidence type="ECO:0000256" key="1">
    <source>
        <dbReference type="SAM" id="Phobius"/>
    </source>
</evidence>
<keyword evidence="1" id="KW-0812">Transmembrane</keyword>
<dbReference type="RefSeq" id="WP_322878959.1">
    <property type="nucleotide sequence ID" value="NZ_JAVMIP010000015.1"/>
</dbReference>
<feature type="transmembrane region" description="Helical" evidence="1">
    <location>
        <begin position="181"/>
        <end position="201"/>
    </location>
</feature>
<dbReference type="AlphaFoldDB" id="A0AAE4FT39"/>
<protein>
    <submittedName>
        <fullName evidence="2">Uncharacterized protein</fullName>
    </submittedName>
</protein>
<keyword evidence="1" id="KW-1133">Transmembrane helix</keyword>
<evidence type="ECO:0000313" key="2">
    <source>
        <dbReference type="EMBL" id="MDS3861725.1"/>
    </source>
</evidence>
<dbReference type="EMBL" id="JAVMIP010000015">
    <property type="protein sequence ID" value="MDS3861725.1"/>
    <property type="molecule type" value="Genomic_DNA"/>
</dbReference>
<evidence type="ECO:0000313" key="3">
    <source>
        <dbReference type="Proteomes" id="UP001268256"/>
    </source>
</evidence>